<evidence type="ECO:0000313" key="2">
    <source>
        <dbReference type="EMBL" id="GCF11648.1"/>
    </source>
</evidence>
<proteinExistence type="predicted"/>
<gene>
    <name evidence="2" type="ORF">KDI_52120</name>
</gene>
<dbReference type="EMBL" id="BIXY01000130">
    <property type="protein sequence ID" value="GCF11648.1"/>
    <property type="molecule type" value="Genomic_DNA"/>
</dbReference>
<feature type="region of interest" description="Disordered" evidence="1">
    <location>
        <begin position="1"/>
        <end position="47"/>
    </location>
</feature>
<evidence type="ECO:0000313" key="3">
    <source>
        <dbReference type="Proteomes" id="UP000322530"/>
    </source>
</evidence>
<keyword evidence="3" id="KW-1185">Reference proteome</keyword>
<feature type="compositionally biased region" description="Polar residues" evidence="1">
    <location>
        <begin position="33"/>
        <end position="47"/>
    </location>
</feature>
<feature type="compositionally biased region" description="Basic and acidic residues" evidence="1">
    <location>
        <begin position="7"/>
        <end position="31"/>
    </location>
</feature>
<dbReference type="AlphaFoldDB" id="A0A5A5TK87"/>
<dbReference type="Proteomes" id="UP000322530">
    <property type="component" value="Unassembled WGS sequence"/>
</dbReference>
<name>A0A5A5TK87_9CHLR</name>
<comment type="caution">
    <text evidence="2">The sequence shown here is derived from an EMBL/GenBank/DDBJ whole genome shotgun (WGS) entry which is preliminary data.</text>
</comment>
<protein>
    <submittedName>
        <fullName evidence="2">Uncharacterized protein</fullName>
    </submittedName>
</protein>
<accession>A0A5A5TK87</accession>
<sequence length="77" mass="8805">MLAETAADERNGSKAEGRSHESPLGEVHLSEEPPSSQQRNWLRNPQTEEVNKRVWHAEELDADWLLGWRTRIASEAL</sequence>
<evidence type="ECO:0000256" key="1">
    <source>
        <dbReference type="SAM" id="MobiDB-lite"/>
    </source>
</evidence>
<reference evidence="2 3" key="1">
    <citation type="submission" date="2019-01" db="EMBL/GenBank/DDBJ databases">
        <title>Draft genome sequence of Dictyobacter sp. Uno17.</title>
        <authorList>
            <person name="Wang C.M."/>
            <person name="Zheng Y."/>
            <person name="Sakai Y."/>
            <person name="Abe K."/>
            <person name="Yokota A."/>
            <person name="Yabe S."/>
        </authorList>
    </citation>
    <scope>NUCLEOTIDE SEQUENCE [LARGE SCALE GENOMIC DNA]</scope>
    <source>
        <strain evidence="2 3">Uno17</strain>
    </source>
</reference>
<organism evidence="2 3">
    <name type="scientific">Dictyobacter arantiisoli</name>
    <dbReference type="NCBI Taxonomy" id="2014874"/>
    <lineage>
        <taxon>Bacteria</taxon>
        <taxon>Bacillati</taxon>
        <taxon>Chloroflexota</taxon>
        <taxon>Ktedonobacteria</taxon>
        <taxon>Ktedonobacterales</taxon>
        <taxon>Dictyobacteraceae</taxon>
        <taxon>Dictyobacter</taxon>
    </lineage>
</organism>